<dbReference type="InterPro" id="IPR036220">
    <property type="entry name" value="UDP-Glc/GDP-Man_DH_C_sf"/>
</dbReference>
<dbReference type="SUPFAM" id="SSF52413">
    <property type="entry name" value="UDP-glucose/GDP-mannose dehydrogenase C-terminal domain"/>
    <property type="match status" value="1"/>
</dbReference>
<organism evidence="2 3">
    <name type="scientific">Halapricum desulfuricans</name>
    <dbReference type="NCBI Taxonomy" id="2841257"/>
    <lineage>
        <taxon>Archaea</taxon>
        <taxon>Methanobacteriati</taxon>
        <taxon>Methanobacteriota</taxon>
        <taxon>Stenosarchaea group</taxon>
        <taxon>Halobacteria</taxon>
        <taxon>Halobacteriales</taxon>
        <taxon>Haloarculaceae</taxon>
        <taxon>Halapricum</taxon>
    </lineage>
</organism>
<dbReference type="PANTHER" id="PTHR43750">
    <property type="entry name" value="UDP-GLUCOSE 6-DEHYDROGENASE TUAD"/>
    <property type="match status" value="1"/>
</dbReference>
<dbReference type="GO" id="GO:0051287">
    <property type="term" value="F:NAD binding"/>
    <property type="evidence" value="ECO:0007669"/>
    <property type="project" value="InterPro"/>
</dbReference>
<dbReference type="Pfam" id="PF03720">
    <property type="entry name" value="UDPG_MGDP_dh_C"/>
    <property type="match status" value="1"/>
</dbReference>
<dbReference type="GO" id="GO:0016616">
    <property type="term" value="F:oxidoreductase activity, acting on the CH-OH group of donors, NAD or NADP as acceptor"/>
    <property type="evidence" value="ECO:0007669"/>
    <property type="project" value="InterPro"/>
</dbReference>
<evidence type="ECO:0000259" key="1">
    <source>
        <dbReference type="Pfam" id="PF03720"/>
    </source>
</evidence>
<dbReference type="Proteomes" id="UP000662973">
    <property type="component" value="Chromosome"/>
</dbReference>
<feature type="domain" description="UDP-glucose/GDP-mannose dehydrogenase C-terminal" evidence="1">
    <location>
        <begin position="48"/>
        <end position="73"/>
    </location>
</feature>
<evidence type="ECO:0000313" key="2">
    <source>
        <dbReference type="EMBL" id="QSG08041.1"/>
    </source>
</evidence>
<gene>
    <name evidence="2" type="primary">aglM2</name>
    <name evidence="2" type="ORF">HSR122_0635</name>
</gene>
<dbReference type="AlphaFoldDB" id="A0A897N6F7"/>
<name>A0A897N6F7_9EURY</name>
<sequence length="75" mass="8426">MNAIRHAARDRDYDPVLLDAAVAVNDRQPERMLDLLDDHADVQGKRVAVLGLAFKPGTDDIRYTRAIPIIEGLTW</sequence>
<proteinExistence type="predicted"/>
<dbReference type="Gene3D" id="3.40.50.720">
    <property type="entry name" value="NAD(P)-binding Rossmann-like Domain"/>
    <property type="match status" value="1"/>
</dbReference>
<keyword evidence="3" id="KW-1185">Reference proteome</keyword>
<dbReference type="PANTHER" id="PTHR43750:SF3">
    <property type="entry name" value="UDP-GLUCOSE 6-DEHYDROGENASE TUAD"/>
    <property type="match status" value="1"/>
</dbReference>
<dbReference type="InterPro" id="IPR014027">
    <property type="entry name" value="UDP-Glc/GDP-Man_DH_C"/>
</dbReference>
<dbReference type="EMBL" id="CP064788">
    <property type="protein sequence ID" value="QSG08041.1"/>
    <property type="molecule type" value="Genomic_DNA"/>
</dbReference>
<accession>A0A897N6F7</accession>
<dbReference type="KEGG" id="hds:HSR122_0635"/>
<reference evidence="2 3" key="1">
    <citation type="submission" date="2020-11" db="EMBL/GenBank/DDBJ databases">
        <title>Carbohydrate-dependent, anaerobic sulfur respiration: A novel catabolism in halophilic archaea.</title>
        <authorList>
            <person name="Sorokin D.Y."/>
            <person name="Messina E."/>
            <person name="Smedile F."/>
            <person name="La Cono V."/>
            <person name="Hallsworth J.E."/>
            <person name="Yakimov M.M."/>
        </authorList>
    </citation>
    <scope>NUCLEOTIDE SEQUENCE [LARGE SCALE GENOMIC DNA]</scope>
    <source>
        <strain evidence="2 3">HSR12-2</strain>
    </source>
</reference>
<evidence type="ECO:0000313" key="3">
    <source>
        <dbReference type="Proteomes" id="UP000662973"/>
    </source>
</evidence>
<protein>
    <submittedName>
        <fullName evidence="2">UDP-glucose 6-dehydrogenase</fullName>
    </submittedName>
</protein>